<protein>
    <submittedName>
        <fullName evidence="1">Uncharacterized protein</fullName>
    </submittedName>
</protein>
<sequence>MTPSPVKKGQSCATLLFGWSYFSLMWNFMSRSDSIDTIMRHHIERGRWLPRCGGTRT</sequence>
<evidence type="ECO:0000313" key="1">
    <source>
        <dbReference type="EMBL" id="KAG6974586.1"/>
    </source>
</evidence>
<accession>A0A8J5J521</accession>
<gene>
    <name evidence="1" type="ORF">JG688_00003004</name>
</gene>
<evidence type="ECO:0000313" key="2">
    <source>
        <dbReference type="Proteomes" id="UP000709295"/>
    </source>
</evidence>
<dbReference type="AlphaFoldDB" id="A0A8J5J521"/>
<name>A0A8J5J521_9STRA</name>
<organism evidence="1 2">
    <name type="scientific">Phytophthora aleatoria</name>
    <dbReference type="NCBI Taxonomy" id="2496075"/>
    <lineage>
        <taxon>Eukaryota</taxon>
        <taxon>Sar</taxon>
        <taxon>Stramenopiles</taxon>
        <taxon>Oomycota</taxon>
        <taxon>Peronosporomycetes</taxon>
        <taxon>Peronosporales</taxon>
        <taxon>Peronosporaceae</taxon>
        <taxon>Phytophthora</taxon>
    </lineage>
</organism>
<proteinExistence type="predicted"/>
<keyword evidence="2" id="KW-1185">Reference proteome</keyword>
<dbReference type="Proteomes" id="UP000709295">
    <property type="component" value="Unassembled WGS sequence"/>
</dbReference>
<dbReference type="EMBL" id="JAENGY010000086">
    <property type="protein sequence ID" value="KAG6974586.1"/>
    <property type="molecule type" value="Genomic_DNA"/>
</dbReference>
<reference evidence="1" key="1">
    <citation type="submission" date="2021-01" db="EMBL/GenBank/DDBJ databases">
        <title>Phytophthora aleatoria, a newly-described species from Pinus radiata is distinct from Phytophthora cactorum isolates based on comparative genomics.</title>
        <authorList>
            <person name="Mcdougal R."/>
            <person name="Panda P."/>
            <person name="Williams N."/>
            <person name="Studholme D.J."/>
        </authorList>
    </citation>
    <scope>NUCLEOTIDE SEQUENCE</scope>
    <source>
        <strain evidence="1">NZFS 4037</strain>
    </source>
</reference>
<comment type="caution">
    <text evidence="1">The sequence shown here is derived from an EMBL/GenBank/DDBJ whole genome shotgun (WGS) entry which is preliminary data.</text>
</comment>